<sequence>MIDDPLRAQSISLTAGAVAAVIAVAVCAVLAVLRPGGSLGDARIVVVRESGAVYVRVDDVMHPAFNLASARLVLGDAAAPRVVSQRAIERTATGPQLGIPDAPEQISPPLAADQAQWTVCDGRERATVAAGPVADAAMVPGNVLVTPRGQSAALTYLMHDGRRSRVDLRHSAVVRALKLDGVVPQPVSPELLAAVPEAPAIAAPHIPGRGAAGPGVLRDHLVGAVVTVARADGGAGDFYVVLAGGVQRIGEVAADLIRFTGPQAGAGVSAVAPDVIGAVPVETTLPVQTYPEHGGVETEPVVCAMWSPERDRDGSHIRIRVGAHAPAAPTVPPGRSLYVRSVGLTGGGYSSGSLFLVTDTGTRYGIRDGDTATALGLSDDPVPAPWPVLAVLPAGPELSRGAALGTTTPPPPPPSR</sequence>
<reference evidence="12 13" key="1">
    <citation type="journal article" date="2019" name="Emerg. Microbes Infect.">
        <title>Comprehensive subspecies identification of 175 nontuberculous mycobacteria species based on 7547 genomic profiles.</title>
        <authorList>
            <person name="Matsumoto Y."/>
            <person name="Kinjo T."/>
            <person name="Motooka D."/>
            <person name="Nabeya D."/>
            <person name="Jung N."/>
            <person name="Uechi K."/>
            <person name="Horii T."/>
            <person name="Iida T."/>
            <person name="Fujita J."/>
            <person name="Nakamura S."/>
        </authorList>
    </citation>
    <scope>NUCLEOTIDE SEQUENCE [LARGE SCALE GENOMIC DNA]</scope>
    <source>
        <strain evidence="12 13">JCM 6367</strain>
    </source>
</reference>
<keyword evidence="7" id="KW-0067">ATP-binding</keyword>
<evidence type="ECO:0000256" key="10">
    <source>
        <dbReference type="SAM" id="MobiDB-lite"/>
    </source>
</evidence>
<evidence type="ECO:0000256" key="11">
    <source>
        <dbReference type="SAM" id="Phobius"/>
    </source>
</evidence>
<feature type="transmembrane region" description="Helical" evidence="11">
    <location>
        <begin position="12"/>
        <end position="33"/>
    </location>
</feature>
<evidence type="ECO:0000256" key="2">
    <source>
        <dbReference type="ARBA" id="ARBA00008149"/>
    </source>
</evidence>
<feature type="region of interest" description="Disordered" evidence="10">
    <location>
        <begin position="397"/>
        <end position="416"/>
    </location>
</feature>
<dbReference type="GO" id="GO:0005524">
    <property type="term" value="F:ATP binding"/>
    <property type="evidence" value="ECO:0007669"/>
    <property type="project" value="UniProtKB-KW"/>
</dbReference>
<evidence type="ECO:0000256" key="8">
    <source>
        <dbReference type="ARBA" id="ARBA00022989"/>
    </source>
</evidence>
<dbReference type="InterPro" id="IPR007795">
    <property type="entry name" value="T7SS_EccB"/>
</dbReference>
<evidence type="ECO:0000256" key="4">
    <source>
        <dbReference type="ARBA" id="ARBA00022692"/>
    </source>
</evidence>
<evidence type="ECO:0000256" key="9">
    <source>
        <dbReference type="ARBA" id="ARBA00023136"/>
    </source>
</evidence>
<keyword evidence="9 11" id="KW-0472">Membrane</keyword>
<evidence type="ECO:0000313" key="12">
    <source>
        <dbReference type="EMBL" id="BBY73274.1"/>
    </source>
</evidence>
<keyword evidence="6" id="KW-0378">Hydrolase</keyword>
<dbReference type="PANTHER" id="PTHR40765">
    <property type="entry name" value="ESX-2 SECRETION SYSTEM ATPASE ECCB2"/>
    <property type="match status" value="1"/>
</dbReference>
<dbReference type="PANTHER" id="PTHR40765:SF2">
    <property type="entry name" value="ESX-2 SECRETION SYSTEM ATPASE ECCB2"/>
    <property type="match status" value="1"/>
</dbReference>
<evidence type="ECO:0000313" key="13">
    <source>
        <dbReference type="Proteomes" id="UP000466554"/>
    </source>
</evidence>
<comment type="subcellular location">
    <subcellularLocation>
        <location evidence="1">Cell membrane</location>
        <topology evidence="1">Single-pass membrane protein</topology>
    </subcellularLocation>
</comment>
<gene>
    <name evidence="12" type="ORF">MPRF_01730</name>
</gene>
<accession>A0A7I7TWH1</accession>
<dbReference type="Pfam" id="PF05108">
    <property type="entry name" value="T7SS_ESX1_EccB"/>
    <property type="match status" value="1"/>
</dbReference>
<dbReference type="GO" id="GO:0016787">
    <property type="term" value="F:hydrolase activity"/>
    <property type="evidence" value="ECO:0007669"/>
    <property type="project" value="UniProtKB-KW"/>
</dbReference>
<keyword evidence="5" id="KW-0547">Nucleotide-binding</keyword>
<dbReference type="GO" id="GO:0005886">
    <property type="term" value="C:plasma membrane"/>
    <property type="evidence" value="ECO:0007669"/>
    <property type="project" value="UniProtKB-SubCell"/>
</dbReference>
<dbReference type="Gene3D" id="2.40.50.910">
    <property type="entry name" value="Type VII secretion system EccB, repeat 3 domain"/>
    <property type="match status" value="1"/>
</dbReference>
<keyword evidence="4 11" id="KW-0812">Transmembrane</keyword>
<proteinExistence type="inferred from homology"/>
<dbReference type="GO" id="GO:0005576">
    <property type="term" value="C:extracellular region"/>
    <property type="evidence" value="ECO:0007669"/>
    <property type="project" value="TreeGrafter"/>
</dbReference>
<dbReference type="NCBIfam" id="TIGR03919">
    <property type="entry name" value="T7SS_EccB"/>
    <property type="match status" value="1"/>
</dbReference>
<keyword evidence="8 11" id="KW-1133">Transmembrane helix</keyword>
<comment type="similarity">
    <text evidence="2">Belongs to the EccB family.</text>
</comment>
<dbReference type="AlphaFoldDB" id="A0A7I7TWH1"/>
<dbReference type="InterPro" id="IPR044857">
    <property type="entry name" value="T7SS_EccB_R1"/>
</dbReference>
<evidence type="ECO:0000256" key="6">
    <source>
        <dbReference type="ARBA" id="ARBA00022801"/>
    </source>
</evidence>
<name>A0A7I7TWH1_MYCPF</name>
<dbReference type="InterPro" id="IPR042485">
    <property type="entry name" value="T7SS_EccB_R3"/>
</dbReference>
<evidence type="ECO:0000256" key="7">
    <source>
        <dbReference type="ARBA" id="ARBA00022840"/>
    </source>
</evidence>
<dbReference type="Proteomes" id="UP000466554">
    <property type="component" value="Chromosome"/>
</dbReference>
<keyword evidence="3" id="KW-1003">Cell membrane</keyword>
<dbReference type="EMBL" id="AP022598">
    <property type="protein sequence ID" value="BBY73274.1"/>
    <property type="molecule type" value="Genomic_DNA"/>
</dbReference>
<evidence type="ECO:0000256" key="1">
    <source>
        <dbReference type="ARBA" id="ARBA00004162"/>
    </source>
</evidence>
<evidence type="ECO:0000256" key="5">
    <source>
        <dbReference type="ARBA" id="ARBA00022741"/>
    </source>
</evidence>
<protein>
    <submittedName>
        <fullName evidence="12">Type VII secretion protein EccB</fullName>
    </submittedName>
</protein>
<organism evidence="12 13">
    <name type="scientific">Mycolicibacterium parafortuitum</name>
    <name type="common">Mycobacterium parafortuitum</name>
    <dbReference type="NCBI Taxonomy" id="39692"/>
    <lineage>
        <taxon>Bacteria</taxon>
        <taxon>Bacillati</taxon>
        <taxon>Actinomycetota</taxon>
        <taxon>Actinomycetes</taxon>
        <taxon>Mycobacteriales</taxon>
        <taxon>Mycobacteriaceae</taxon>
        <taxon>Mycolicibacterium</taxon>
    </lineage>
</organism>
<evidence type="ECO:0000256" key="3">
    <source>
        <dbReference type="ARBA" id="ARBA00022475"/>
    </source>
</evidence>
<dbReference type="Gene3D" id="3.30.2390.20">
    <property type="entry name" value="Type VII secretion system EccB, repeat 1 domain"/>
    <property type="match status" value="1"/>
</dbReference>